<keyword evidence="4" id="KW-1185">Reference proteome</keyword>
<dbReference type="EMBL" id="BEGY01000001">
    <property type="protein sequence ID" value="GAX72567.1"/>
    <property type="molecule type" value="Genomic_DNA"/>
</dbReference>
<evidence type="ECO:0000256" key="1">
    <source>
        <dbReference type="ARBA" id="ARBA00022737"/>
    </source>
</evidence>
<evidence type="ECO:0008006" key="5">
    <source>
        <dbReference type="Google" id="ProtNLM"/>
    </source>
</evidence>
<dbReference type="Proteomes" id="UP000232323">
    <property type="component" value="Unassembled WGS sequence"/>
</dbReference>
<dbReference type="PANTHER" id="PTHR45641:SF19">
    <property type="entry name" value="NEPHROCYSTIN-3"/>
    <property type="match status" value="1"/>
</dbReference>
<sequence length="1135" mass="123914">MGGWSTLNNVSISKILRENASIGLVAVRLSFLEEFCRRHIDPSLTTAEVVSSIILPETASQRCRFVDLLDPKFVGPPEYFVSHRWGANFHSLLTAIQKHFEDDEDAGKRDVCVWLDIFAINQHPSQQQVDDLERLEQVIRLSSSTLLIIDGTGQVLRRVWCLFEIWKTVEYKGVENLIVVAKDVDILGLKDIFLQLSVVEAQATVESDRHRILSDIRATTGIEALNQFIRKALVDSARLEVDRLEPVKEEKSSTYFQAVDKAGQMMLLAGMYVEAEPMIKKSLDLCIRLGGQMNMQVASYHNILATLMKNQGKQVPAEFHQRKAVQISEEMSGDSAQTGTYLGNLAQLMQTMGRFGEAEPLLIRALDISRAKCVVQRTGKNLDVDDLDTAAILNTLASLYMDMDRPLDALPMYQRALSSVQAALSPQDPELTIYLANLAGVMQDLYRYKEAEELQRRAVGICDRSLGHQHPTTASVKSNLSEILGQQGKLREAEELAREALQVRRKVFGNDHPATGNSMNNLAGVLMERRNFAEAEPLLEEATALCERVLGPEHPVTANRLHNMATLKRDVGEMDEAVLLFDRSLKIKEKLYGPDHVDTLGTISNLAMVHFQREDLEKALSLFERCADYHRRLGPDGQPSLLTSLTNLAMVQHKAGRRTDAMAHMEEAYQLSKVLNKGLDVTAYQRKKGMDSLLAALPQLADILVDWQQNKEADELLRQTLELSEQVFGPEHPTTASGLHKLGVLLEDHGDLPQAIEMFSKCHSILYKVIGADHTSTLDNQARLAAAHGKAGQLEESTWHFQKVIDLYRRKGVEARPELLACITNLSMILHKAGKAAEAFECIEEAINIAMELYGSSAPEVAPYRRIKDALQGASALNAVLPTEIPAAAAVTKSNKTKVKKITKTGARIANAVSASTMLESSTATASSKVAHLWKQQHQLKAGNGTKAKGSSSLIVGASPRLSSSSVTAADFTRTGSSNLLRTSSEDGLPGTAAAAAARQKKQGAAAAALLSSPANQALRPASRICTSGNFLMAGPGVKGASNEKLLPLSISRSASLSGLPALSALASTSKTSMVTEKTVIPNIHAKQQQQQLGSMTSLKTSATSLLHKSSTTIAPVPLYSPTRTSSSVLGTSTK</sequence>
<dbReference type="AlphaFoldDB" id="A0A250WP14"/>
<reference evidence="3 4" key="1">
    <citation type="submission" date="2017-08" db="EMBL/GenBank/DDBJ databases">
        <title>Acidophilic green algal genome provides insights into adaptation to an acidic environment.</title>
        <authorList>
            <person name="Hirooka S."/>
            <person name="Hirose Y."/>
            <person name="Kanesaki Y."/>
            <person name="Higuchi S."/>
            <person name="Fujiwara T."/>
            <person name="Onuma R."/>
            <person name="Era A."/>
            <person name="Ohbayashi R."/>
            <person name="Uzuka A."/>
            <person name="Nozaki H."/>
            <person name="Yoshikawa H."/>
            <person name="Miyagishima S.Y."/>
        </authorList>
    </citation>
    <scope>NUCLEOTIDE SEQUENCE [LARGE SCALE GENOMIC DNA]</scope>
    <source>
        <strain evidence="3 4">NIES-2499</strain>
    </source>
</reference>
<dbReference type="InterPro" id="IPR011990">
    <property type="entry name" value="TPR-like_helical_dom_sf"/>
</dbReference>
<dbReference type="Gene3D" id="1.25.40.10">
    <property type="entry name" value="Tetratricopeptide repeat domain"/>
    <property type="match status" value="3"/>
</dbReference>
<dbReference type="STRING" id="1157962.A0A250WP14"/>
<organism evidence="3 4">
    <name type="scientific">Chlamydomonas eustigma</name>
    <dbReference type="NCBI Taxonomy" id="1157962"/>
    <lineage>
        <taxon>Eukaryota</taxon>
        <taxon>Viridiplantae</taxon>
        <taxon>Chlorophyta</taxon>
        <taxon>core chlorophytes</taxon>
        <taxon>Chlorophyceae</taxon>
        <taxon>CS clade</taxon>
        <taxon>Chlamydomonadales</taxon>
        <taxon>Chlamydomonadaceae</taxon>
        <taxon>Chlamydomonas</taxon>
    </lineage>
</organism>
<dbReference type="OrthoDB" id="546701at2759"/>
<gene>
    <name evidence="3" type="ORF">CEUSTIGMA_g23.t1</name>
</gene>
<comment type="caution">
    <text evidence="3">The sequence shown here is derived from an EMBL/GenBank/DDBJ whole genome shotgun (WGS) entry which is preliminary data.</text>
</comment>
<protein>
    <recommendedName>
        <fullName evidence="5">NB-ARC domain-containing protein</fullName>
    </recommendedName>
</protein>
<evidence type="ECO:0000313" key="4">
    <source>
        <dbReference type="Proteomes" id="UP000232323"/>
    </source>
</evidence>
<evidence type="ECO:0000313" key="3">
    <source>
        <dbReference type="EMBL" id="GAX72567.1"/>
    </source>
</evidence>
<accession>A0A250WP14</accession>
<dbReference type="SMART" id="SM00028">
    <property type="entry name" value="TPR"/>
    <property type="match status" value="9"/>
</dbReference>
<dbReference type="Pfam" id="PF13374">
    <property type="entry name" value="TPR_10"/>
    <property type="match status" value="3"/>
</dbReference>
<evidence type="ECO:0000256" key="2">
    <source>
        <dbReference type="ARBA" id="ARBA00022803"/>
    </source>
</evidence>
<dbReference type="InterPro" id="IPR019734">
    <property type="entry name" value="TPR_rpt"/>
</dbReference>
<name>A0A250WP14_9CHLO</name>
<dbReference type="SUPFAM" id="SSF48452">
    <property type="entry name" value="TPR-like"/>
    <property type="match status" value="4"/>
</dbReference>
<dbReference type="PANTHER" id="PTHR45641">
    <property type="entry name" value="TETRATRICOPEPTIDE REPEAT PROTEIN (AFU_ORTHOLOGUE AFUA_6G03870)"/>
    <property type="match status" value="1"/>
</dbReference>
<keyword evidence="2" id="KW-0802">TPR repeat</keyword>
<proteinExistence type="predicted"/>
<keyword evidence="1" id="KW-0677">Repeat</keyword>
<dbReference type="Pfam" id="PF13424">
    <property type="entry name" value="TPR_12"/>
    <property type="match status" value="4"/>
</dbReference>